<comment type="caution">
    <text evidence="1">The sequence shown here is derived from an EMBL/GenBank/DDBJ whole genome shotgun (WGS) entry which is preliminary data.</text>
</comment>
<evidence type="ECO:0000313" key="4">
    <source>
        <dbReference type="Proteomes" id="UP001208692"/>
    </source>
</evidence>
<accession>A0AAV5B0N3</accession>
<name>A0AAV5B0N3_9FLAO</name>
<dbReference type="Proteomes" id="UP001208692">
    <property type="component" value="Unassembled WGS sequence"/>
</dbReference>
<reference evidence="1 4" key="1">
    <citation type="submission" date="2021-11" db="EMBL/GenBank/DDBJ databases">
        <title>Draft genome sequence of Capnocytophaga sp. strain KC07075 isolated from cat oral cavity.</title>
        <authorList>
            <person name="Suzuki M."/>
            <person name="Imaoka K."/>
            <person name="Kimura M."/>
            <person name="Morikawa S."/>
            <person name="Maeda K."/>
        </authorList>
    </citation>
    <scope>NUCLEOTIDE SEQUENCE</scope>
    <source>
        <strain evidence="1">KC07075</strain>
        <strain evidence="2 4">KC07079</strain>
    </source>
</reference>
<gene>
    <name evidence="1" type="ORF">RCZ15_25190</name>
    <name evidence="2" type="ORF">RCZ16_11970</name>
</gene>
<keyword evidence="4" id="KW-1185">Reference proteome</keyword>
<evidence type="ECO:0000313" key="1">
    <source>
        <dbReference type="EMBL" id="GJM51546.1"/>
    </source>
</evidence>
<dbReference type="RefSeq" id="WP_264847711.1">
    <property type="nucleotide sequence ID" value="NZ_BPMA01000067.1"/>
</dbReference>
<protein>
    <submittedName>
        <fullName evidence="1">Uncharacterized protein</fullName>
    </submittedName>
</protein>
<dbReference type="EMBL" id="BQKA01000062">
    <property type="protein sequence ID" value="GJM51546.1"/>
    <property type="molecule type" value="Genomic_DNA"/>
</dbReference>
<dbReference type="EMBL" id="BQKB01000021">
    <property type="protein sequence ID" value="GJM52880.1"/>
    <property type="molecule type" value="Genomic_DNA"/>
</dbReference>
<evidence type="ECO:0000313" key="3">
    <source>
        <dbReference type="Proteomes" id="UP001207736"/>
    </source>
</evidence>
<dbReference type="AlphaFoldDB" id="A0AAV5B0N3"/>
<sequence length="118" mass="14485">MKTLELYFEYCCSPIWTRENTNDILQPIDLDENQISNLLNPYLIKEIDELDNMYQETYNDDYPPDPLHNDNLREYIFVNRVLTSAKLLEKELRGKYEFIFDWEYWKSELNKLEEKLYL</sequence>
<organism evidence="1 3">
    <name type="scientific">Capnocytophaga catalasegens</name>
    <dbReference type="NCBI Taxonomy" id="1004260"/>
    <lineage>
        <taxon>Bacteria</taxon>
        <taxon>Pseudomonadati</taxon>
        <taxon>Bacteroidota</taxon>
        <taxon>Flavobacteriia</taxon>
        <taxon>Flavobacteriales</taxon>
        <taxon>Flavobacteriaceae</taxon>
        <taxon>Capnocytophaga</taxon>
    </lineage>
</organism>
<evidence type="ECO:0000313" key="2">
    <source>
        <dbReference type="EMBL" id="GJM52880.1"/>
    </source>
</evidence>
<proteinExistence type="predicted"/>
<dbReference type="Proteomes" id="UP001207736">
    <property type="component" value="Unassembled WGS sequence"/>
</dbReference>